<evidence type="ECO:0000313" key="4">
    <source>
        <dbReference type="Proteomes" id="UP001165065"/>
    </source>
</evidence>
<dbReference type="GO" id="GO:0016020">
    <property type="term" value="C:membrane"/>
    <property type="evidence" value="ECO:0007669"/>
    <property type="project" value="TreeGrafter"/>
</dbReference>
<keyword evidence="1" id="KW-0732">Signal</keyword>
<organism evidence="3 4">
    <name type="scientific">Triparma columacea</name>
    <dbReference type="NCBI Taxonomy" id="722753"/>
    <lineage>
        <taxon>Eukaryota</taxon>
        <taxon>Sar</taxon>
        <taxon>Stramenopiles</taxon>
        <taxon>Ochrophyta</taxon>
        <taxon>Bolidophyceae</taxon>
        <taxon>Parmales</taxon>
        <taxon>Triparmaceae</taxon>
        <taxon>Triparma</taxon>
    </lineage>
</organism>
<dbReference type="CDD" id="cd15482">
    <property type="entry name" value="Sialidase_non-viral"/>
    <property type="match status" value="1"/>
</dbReference>
<dbReference type="GO" id="GO:0005737">
    <property type="term" value="C:cytoplasm"/>
    <property type="evidence" value="ECO:0007669"/>
    <property type="project" value="TreeGrafter"/>
</dbReference>
<protein>
    <recommendedName>
        <fullName evidence="2">Sialidase domain-containing protein</fullName>
    </recommendedName>
</protein>
<evidence type="ECO:0000259" key="2">
    <source>
        <dbReference type="Pfam" id="PF13088"/>
    </source>
</evidence>
<feature type="signal peptide" evidence="1">
    <location>
        <begin position="1"/>
        <end position="17"/>
    </location>
</feature>
<dbReference type="GO" id="GO:0006689">
    <property type="term" value="P:ganglioside catabolic process"/>
    <property type="evidence" value="ECO:0007669"/>
    <property type="project" value="TreeGrafter"/>
</dbReference>
<dbReference type="GO" id="GO:0009313">
    <property type="term" value="P:oligosaccharide catabolic process"/>
    <property type="evidence" value="ECO:0007669"/>
    <property type="project" value="TreeGrafter"/>
</dbReference>
<gene>
    <name evidence="3" type="ORF">TrCOL_g7804</name>
</gene>
<feature type="chain" id="PRO_5040726444" description="Sialidase domain-containing protein" evidence="1">
    <location>
        <begin position="18"/>
        <end position="436"/>
    </location>
</feature>
<dbReference type="Proteomes" id="UP001165065">
    <property type="component" value="Unassembled WGS sequence"/>
</dbReference>
<dbReference type="GO" id="GO:0004308">
    <property type="term" value="F:exo-alpha-sialidase activity"/>
    <property type="evidence" value="ECO:0007669"/>
    <property type="project" value="InterPro"/>
</dbReference>
<dbReference type="PANTHER" id="PTHR10628:SF30">
    <property type="entry name" value="EXO-ALPHA-SIALIDASE"/>
    <property type="match status" value="1"/>
</dbReference>
<name>A0A9W7GI91_9STRA</name>
<dbReference type="OrthoDB" id="184146at2759"/>
<dbReference type="InterPro" id="IPR011040">
    <property type="entry name" value="Sialidase"/>
</dbReference>
<proteinExistence type="predicted"/>
<dbReference type="EMBL" id="BRYA01001484">
    <property type="protein sequence ID" value="GMI44492.1"/>
    <property type="molecule type" value="Genomic_DNA"/>
</dbReference>
<dbReference type="Gene3D" id="2.120.10.10">
    <property type="match status" value="1"/>
</dbReference>
<dbReference type="InterPro" id="IPR036278">
    <property type="entry name" value="Sialidase_sf"/>
</dbReference>
<dbReference type="PANTHER" id="PTHR10628">
    <property type="entry name" value="SIALIDASE"/>
    <property type="match status" value="1"/>
</dbReference>
<keyword evidence="4" id="KW-1185">Reference proteome</keyword>
<sequence length="436" mass="46567">MLGSLLVISLLARSAVGKSVKDYIADGIAAGRECLSEGCFLSGLLHPGDGELYYPATVVFDKDVLTSGEEVGCYRIPSVLQNPETGVIHAFAEARFGSEAHFECADCSVLGIAHRSSTDGGLTWGESKWVVDHSPTDPTDPTSNVGGNVVTLWDGVKGRIVLHFVRGVNQLGDCVPGNSNWEVVSEDDGLTWSTPRDISPFLGPYVGVLPGPGTGVQLEGGPRAGRIVVPAHYGTAYRDYGSAVAYYSDDHGETWAVTSTPLPLMDECAVVEIGDGGVMINMRNADEDLRQRAVAVSYDGGETFGEVVFDPQLPDPICEASINRVEGSAGDGGEGVLIFSNPDMQYSRSRLTVKFSDDQGVTWGRSLLLADRMSDYSSLVSGSLGGEGEEGGVLWGSCNKPMPWRVWCEDAREWNVLWTRFPLDGGAGNGVEVEDM</sequence>
<dbReference type="InterPro" id="IPR026856">
    <property type="entry name" value="Sialidase_fam"/>
</dbReference>
<comment type="caution">
    <text evidence="3">The sequence shown here is derived from an EMBL/GenBank/DDBJ whole genome shotgun (WGS) entry which is preliminary data.</text>
</comment>
<dbReference type="SUPFAM" id="SSF50939">
    <property type="entry name" value="Sialidases"/>
    <property type="match status" value="1"/>
</dbReference>
<evidence type="ECO:0000313" key="3">
    <source>
        <dbReference type="EMBL" id="GMI44492.1"/>
    </source>
</evidence>
<dbReference type="AlphaFoldDB" id="A0A9W7GI91"/>
<accession>A0A9W7GI91</accession>
<feature type="domain" description="Sialidase" evidence="2">
    <location>
        <begin position="112"/>
        <end position="382"/>
    </location>
</feature>
<dbReference type="Pfam" id="PF13088">
    <property type="entry name" value="BNR_2"/>
    <property type="match status" value="1"/>
</dbReference>
<reference evidence="4" key="1">
    <citation type="journal article" date="2023" name="Commun. Biol.">
        <title>Genome analysis of Parmales, the sister group of diatoms, reveals the evolutionary specialization of diatoms from phago-mixotrophs to photoautotrophs.</title>
        <authorList>
            <person name="Ban H."/>
            <person name="Sato S."/>
            <person name="Yoshikawa S."/>
            <person name="Yamada K."/>
            <person name="Nakamura Y."/>
            <person name="Ichinomiya M."/>
            <person name="Sato N."/>
            <person name="Blanc-Mathieu R."/>
            <person name="Endo H."/>
            <person name="Kuwata A."/>
            <person name="Ogata H."/>
        </authorList>
    </citation>
    <scope>NUCLEOTIDE SEQUENCE [LARGE SCALE GENOMIC DNA]</scope>
</reference>
<evidence type="ECO:0000256" key="1">
    <source>
        <dbReference type="SAM" id="SignalP"/>
    </source>
</evidence>